<dbReference type="PANTHER" id="PTHR23426:SF65">
    <property type="entry name" value="FERREDOXIN-2, MITOCHONDRIAL"/>
    <property type="match status" value="1"/>
</dbReference>
<dbReference type="EMBL" id="LSFN01000014">
    <property type="protein sequence ID" value="OAB74895.1"/>
    <property type="molecule type" value="Genomic_DNA"/>
</dbReference>
<keyword evidence="4" id="KW-0408">Iron</keyword>
<dbReference type="AlphaFoldDB" id="A0A167DXK9"/>
<dbReference type="OrthoDB" id="9810588at2"/>
<dbReference type="Gene3D" id="3.10.20.30">
    <property type="match status" value="1"/>
</dbReference>
<evidence type="ECO:0000256" key="5">
    <source>
        <dbReference type="ARBA" id="ARBA00023014"/>
    </source>
</evidence>
<dbReference type="SUPFAM" id="SSF54292">
    <property type="entry name" value="2Fe-2S ferredoxin-like"/>
    <property type="match status" value="1"/>
</dbReference>
<dbReference type="PANTHER" id="PTHR23426">
    <property type="entry name" value="FERREDOXIN/ADRENODOXIN"/>
    <property type="match status" value="1"/>
</dbReference>
<evidence type="ECO:0000256" key="1">
    <source>
        <dbReference type="ARBA" id="ARBA00010914"/>
    </source>
</evidence>
<dbReference type="PROSITE" id="PS51085">
    <property type="entry name" value="2FE2S_FER_2"/>
    <property type="match status" value="1"/>
</dbReference>
<reference evidence="8 9" key="1">
    <citation type="submission" date="2016-02" db="EMBL/GenBank/DDBJ databases">
        <title>Paenibacillus sp. LPB0068, isolated from Crassostrea gigas.</title>
        <authorList>
            <person name="Shin S.-K."/>
            <person name="Yi H."/>
        </authorList>
    </citation>
    <scope>NUCLEOTIDE SEQUENCE [LARGE SCALE GENOMIC DNA]</scope>
    <source>
        <strain evidence="8 9">LPB0068</strain>
    </source>
</reference>
<evidence type="ECO:0000256" key="6">
    <source>
        <dbReference type="ARBA" id="ARBA00034078"/>
    </source>
</evidence>
<dbReference type="InterPro" id="IPR012675">
    <property type="entry name" value="Beta-grasp_dom_sf"/>
</dbReference>
<feature type="domain" description="2Fe-2S ferredoxin-type" evidence="7">
    <location>
        <begin position="3"/>
        <end position="97"/>
    </location>
</feature>
<evidence type="ECO:0000313" key="8">
    <source>
        <dbReference type="EMBL" id="OAB74895.1"/>
    </source>
</evidence>
<dbReference type="KEGG" id="pcx:LPB68_03605"/>
<keyword evidence="2" id="KW-0001">2Fe-2S</keyword>
<protein>
    <submittedName>
        <fullName evidence="8">Ferredoxin</fullName>
    </submittedName>
</protein>
<dbReference type="InterPro" id="IPR001041">
    <property type="entry name" value="2Fe-2S_ferredoxin-type"/>
</dbReference>
<dbReference type="GO" id="GO:0140647">
    <property type="term" value="P:P450-containing electron transport chain"/>
    <property type="evidence" value="ECO:0007669"/>
    <property type="project" value="InterPro"/>
</dbReference>
<dbReference type="STRING" id="1763538.LPB68_03605"/>
<dbReference type="Proteomes" id="UP000077134">
    <property type="component" value="Unassembled WGS sequence"/>
</dbReference>
<dbReference type="Pfam" id="PF00111">
    <property type="entry name" value="Fer2"/>
    <property type="match status" value="1"/>
</dbReference>
<keyword evidence="5" id="KW-0411">Iron-sulfur</keyword>
<comment type="cofactor">
    <cofactor evidence="6">
        <name>[2Fe-2S] cluster</name>
        <dbReference type="ChEBI" id="CHEBI:190135"/>
    </cofactor>
</comment>
<dbReference type="GO" id="GO:0046872">
    <property type="term" value="F:metal ion binding"/>
    <property type="evidence" value="ECO:0007669"/>
    <property type="project" value="UniProtKB-KW"/>
</dbReference>
<dbReference type="CDD" id="cd00207">
    <property type="entry name" value="fer2"/>
    <property type="match status" value="1"/>
</dbReference>
<dbReference type="InterPro" id="IPR001055">
    <property type="entry name" value="Adrenodoxin-like"/>
</dbReference>
<sequence length="118" mass="13134">MDHVITFQPAGKIIKVRQGTNVLNAARKAGVYIPTRCEGKANCLMCKIKISEQYESALSSISDVEKRKLGASINEGIRLSCQTIILDDVEVTIPEDPLKAAIRKQLEAARNQEHDELW</sequence>
<comment type="similarity">
    <text evidence="1">Belongs to the adrenodoxin/putidaredoxin family.</text>
</comment>
<keyword evidence="9" id="KW-1185">Reference proteome</keyword>
<gene>
    <name evidence="8" type="ORF">PNBC_10355</name>
</gene>
<dbReference type="RefSeq" id="WP_068658660.1">
    <property type="nucleotide sequence ID" value="NZ_CP017770.1"/>
</dbReference>
<dbReference type="GO" id="GO:0051537">
    <property type="term" value="F:2 iron, 2 sulfur cluster binding"/>
    <property type="evidence" value="ECO:0007669"/>
    <property type="project" value="UniProtKB-KW"/>
</dbReference>
<proteinExistence type="inferred from homology"/>
<evidence type="ECO:0000256" key="4">
    <source>
        <dbReference type="ARBA" id="ARBA00023004"/>
    </source>
</evidence>
<organism evidence="8 9">
    <name type="scientific">Paenibacillus crassostreae</name>
    <dbReference type="NCBI Taxonomy" id="1763538"/>
    <lineage>
        <taxon>Bacteria</taxon>
        <taxon>Bacillati</taxon>
        <taxon>Bacillota</taxon>
        <taxon>Bacilli</taxon>
        <taxon>Bacillales</taxon>
        <taxon>Paenibacillaceae</taxon>
        <taxon>Paenibacillus</taxon>
    </lineage>
</organism>
<evidence type="ECO:0000313" key="9">
    <source>
        <dbReference type="Proteomes" id="UP000077134"/>
    </source>
</evidence>
<evidence type="ECO:0000256" key="2">
    <source>
        <dbReference type="ARBA" id="ARBA00022714"/>
    </source>
</evidence>
<dbReference type="GO" id="GO:0009055">
    <property type="term" value="F:electron transfer activity"/>
    <property type="evidence" value="ECO:0007669"/>
    <property type="project" value="TreeGrafter"/>
</dbReference>
<evidence type="ECO:0000259" key="7">
    <source>
        <dbReference type="PROSITE" id="PS51085"/>
    </source>
</evidence>
<dbReference type="InterPro" id="IPR036010">
    <property type="entry name" value="2Fe-2S_ferredoxin-like_sf"/>
</dbReference>
<comment type="caution">
    <text evidence="8">The sequence shown here is derived from an EMBL/GenBank/DDBJ whole genome shotgun (WGS) entry which is preliminary data.</text>
</comment>
<evidence type="ECO:0000256" key="3">
    <source>
        <dbReference type="ARBA" id="ARBA00022723"/>
    </source>
</evidence>
<keyword evidence="3" id="KW-0479">Metal-binding</keyword>
<accession>A0A167DXK9</accession>
<name>A0A167DXK9_9BACL</name>